<keyword evidence="7" id="KW-0368">Histidine biosynthesis</keyword>
<dbReference type="GO" id="GO:0016757">
    <property type="term" value="F:glycosyltransferase activity"/>
    <property type="evidence" value="ECO:0007669"/>
    <property type="project" value="UniProtKB-KW"/>
</dbReference>
<feature type="binding site" evidence="8">
    <location>
        <position position="267"/>
    </location>
    <ligand>
        <name>L-histidine</name>
        <dbReference type="ChEBI" id="CHEBI:57595"/>
    </ligand>
</feature>
<comment type="function">
    <text evidence="6 7">Required for the first step of histidine biosynthesis. May allow the feedback regulation of ATP phosphoribosyltransferase activity by histidine.</text>
</comment>
<dbReference type="Pfam" id="PF13393">
    <property type="entry name" value="tRNA-synt_His"/>
    <property type="match status" value="1"/>
</dbReference>
<dbReference type="InterPro" id="IPR045864">
    <property type="entry name" value="aa-tRNA-synth_II/BPL/LPL"/>
</dbReference>
<dbReference type="STRING" id="2518989.IMCC3088_1439"/>
<dbReference type="NCBIfam" id="NF009086">
    <property type="entry name" value="PRK12421.1"/>
    <property type="match status" value="1"/>
</dbReference>
<dbReference type="NCBIfam" id="TIGR00443">
    <property type="entry name" value="hisZ_biosyn_reg"/>
    <property type="match status" value="1"/>
</dbReference>
<organism evidence="9 10">
    <name type="scientific">Aequoribacter fuscus</name>
    <dbReference type="NCBI Taxonomy" id="2518989"/>
    <lineage>
        <taxon>Bacteria</taxon>
        <taxon>Pseudomonadati</taxon>
        <taxon>Pseudomonadota</taxon>
        <taxon>Gammaproteobacteria</taxon>
        <taxon>Cellvibrionales</taxon>
        <taxon>Halieaceae</taxon>
        <taxon>Aequoribacter</taxon>
    </lineage>
</organism>
<evidence type="ECO:0000256" key="7">
    <source>
        <dbReference type="HAMAP-Rule" id="MF_00125"/>
    </source>
</evidence>
<comment type="caution">
    <text evidence="9">The sequence shown here is derived from an EMBL/GenBank/DDBJ whole genome shotgun (WGS) entry which is preliminary data.</text>
</comment>
<dbReference type="GO" id="GO:0005737">
    <property type="term" value="C:cytoplasm"/>
    <property type="evidence" value="ECO:0007669"/>
    <property type="project" value="UniProtKB-SubCell"/>
</dbReference>
<name>F3L1U9_9GAMM</name>
<evidence type="ECO:0000256" key="5">
    <source>
        <dbReference type="ARBA" id="ARBA00022490"/>
    </source>
</evidence>
<evidence type="ECO:0000256" key="2">
    <source>
        <dbReference type="ARBA" id="ARBA00004667"/>
    </source>
</evidence>
<comment type="subcellular location">
    <subcellularLocation>
        <location evidence="1 7">Cytoplasm</location>
    </subcellularLocation>
</comment>
<evidence type="ECO:0000313" key="9">
    <source>
        <dbReference type="EMBL" id="EGG29711.1"/>
    </source>
</evidence>
<gene>
    <name evidence="7" type="primary">hisZ</name>
    <name evidence="9" type="ORF">IMCC3088_1439</name>
</gene>
<comment type="miscellaneous">
    <text evidence="7">This function is generally fulfilled by the C-terminal part of HisG, which is missing in some bacteria such as this one.</text>
</comment>
<dbReference type="PIRSF" id="PIRSF001549">
    <property type="entry name" value="His-tRNA_synth"/>
    <property type="match status" value="1"/>
</dbReference>
<dbReference type="PANTHER" id="PTHR11476:SF7">
    <property type="entry name" value="HISTIDINE--TRNA LIGASE"/>
    <property type="match status" value="1"/>
</dbReference>
<keyword evidence="10" id="KW-1185">Reference proteome</keyword>
<dbReference type="UniPathway" id="UPA00031">
    <property type="reaction ID" value="UER00006"/>
</dbReference>
<sequence>MKYWQLPQAVEEVLPEQASALEALRRELLDLYKHWGYELVFPPLIEYSESLLTGLGADLDLLTFKLTDQLTGRTLGIRADITPQVARIDAHSYLKRGVSRLCYAGTTLHTRPKSLMASRCPIQVGAELYGDSSEQADIEIIRLLIETLRTSGVGALTLDIGHVGVYQAVFAAADIDQDDTDIFDALQRKSAPDLAVALQDKPAQTREWLTALMNMHGDIDTLDRARQTFGSSVPAVSQAIDQIETVIKALSAVAHDIDWYVDLAELRGLNYHTGLVFAAYAKGAGQALANGGRYDSVGQIYGRARAATGFAVDLKTLLAQGRYKANSQGAISVPAIMDTKLESLINDLRASGQIVIRALLNEHDERCDREIVLIDDVWTVRPIGKTNV</sequence>
<dbReference type="Proteomes" id="UP000005615">
    <property type="component" value="Unassembled WGS sequence"/>
</dbReference>
<dbReference type="GO" id="GO:0000105">
    <property type="term" value="P:L-histidine biosynthetic process"/>
    <property type="evidence" value="ECO:0007669"/>
    <property type="project" value="UniProtKB-UniRule"/>
</dbReference>
<proteinExistence type="inferred from homology"/>
<dbReference type="InterPro" id="IPR004516">
    <property type="entry name" value="HisRS/HisZ"/>
</dbReference>
<feature type="binding site" evidence="8">
    <location>
        <position position="123"/>
    </location>
    <ligand>
        <name>L-histidine</name>
        <dbReference type="ChEBI" id="CHEBI:57595"/>
    </ligand>
</feature>
<reference evidence="9 10" key="1">
    <citation type="journal article" date="2011" name="J. Bacteriol.">
        <title>Genome sequence of strain IMCC3088, a proteorhodopsin-containing marine bacterium belonging to the OM60/NOR5 clade.</title>
        <authorList>
            <person name="Jang Y."/>
            <person name="Oh H.M."/>
            <person name="Kang I."/>
            <person name="Lee K."/>
            <person name="Yang S.J."/>
            <person name="Cho J.C."/>
        </authorList>
    </citation>
    <scope>NUCLEOTIDE SEQUENCE [LARGE SCALE GENOMIC DNA]</scope>
    <source>
        <strain evidence="9 10">IMCC3088</strain>
    </source>
</reference>
<evidence type="ECO:0000256" key="3">
    <source>
        <dbReference type="ARBA" id="ARBA00005539"/>
    </source>
</evidence>
<dbReference type="PANTHER" id="PTHR11476">
    <property type="entry name" value="HISTIDYL-TRNA SYNTHETASE"/>
    <property type="match status" value="1"/>
</dbReference>
<comment type="pathway">
    <text evidence="2 7">Amino-acid biosynthesis; L-histidine biosynthesis; L-histidine from 5-phospho-alpha-D-ribose 1-diphosphate: step 1/9.</text>
</comment>
<dbReference type="EMBL" id="AEIG01000035">
    <property type="protein sequence ID" value="EGG29711.1"/>
    <property type="molecule type" value="Genomic_DNA"/>
</dbReference>
<feature type="binding site" evidence="8">
    <location>
        <begin position="80"/>
        <end position="82"/>
    </location>
    <ligand>
        <name>L-histidine</name>
        <dbReference type="ChEBI" id="CHEBI:57595"/>
    </ligand>
</feature>
<dbReference type="RefSeq" id="WP_009575736.1">
    <property type="nucleotide sequence ID" value="NZ_AEIG01000035.1"/>
</dbReference>
<keyword evidence="7" id="KW-0028">Amino-acid biosynthesis</keyword>
<dbReference type="AlphaFoldDB" id="F3L1U9"/>
<keyword evidence="5 7" id="KW-0963">Cytoplasm</keyword>
<dbReference type="CDD" id="cd00773">
    <property type="entry name" value="HisRS-like_core"/>
    <property type="match status" value="1"/>
</dbReference>
<protein>
    <recommendedName>
        <fullName evidence="4 7">ATP phosphoribosyltransferase regulatory subunit</fullName>
    </recommendedName>
</protein>
<comment type="subunit">
    <text evidence="7">Heteromultimer composed of HisG and HisZ subunits.</text>
</comment>
<feature type="binding site" evidence="8">
    <location>
        <position position="127"/>
    </location>
    <ligand>
        <name>L-histidine</name>
        <dbReference type="ChEBI" id="CHEBI:57595"/>
    </ligand>
</feature>
<dbReference type="HAMAP" id="MF_00125">
    <property type="entry name" value="HisZ"/>
    <property type="match status" value="1"/>
</dbReference>
<evidence type="ECO:0000313" key="10">
    <source>
        <dbReference type="Proteomes" id="UP000005615"/>
    </source>
</evidence>
<evidence type="ECO:0000256" key="1">
    <source>
        <dbReference type="ARBA" id="ARBA00004496"/>
    </source>
</evidence>
<comment type="similarity">
    <text evidence="3 7">Belongs to the class-II aminoacyl-tRNA synthetase family. HisZ subfamily.</text>
</comment>
<dbReference type="Gene3D" id="3.30.930.10">
    <property type="entry name" value="Bira Bifunctional Protein, Domain 2"/>
    <property type="match status" value="1"/>
</dbReference>
<dbReference type="eggNOG" id="COG3705">
    <property type="taxonomic scope" value="Bacteria"/>
</dbReference>
<evidence type="ECO:0000256" key="6">
    <source>
        <dbReference type="ARBA" id="ARBA00025246"/>
    </source>
</evidence>
<keyword evidence="9" id="KW-0808">Transferase</keyword>
<dbReference type="SUPFAM" id="SSF55681">
    <property type="entry name" value="Class II aaRS and biotin synthetases"/>
    <property type="match status" value="1"/>
</dbReference>
<dbReference type="InterPro" id="IPR041715">
    <property type="entry name" value="HisRS-like_core"/>
</dbReference>
<accession>F3L1U9</accession>
<dbReference type="InterPro" id="IPR004517">
    <property type="entry name" value="HisZ"/>
</dbReference>
<evidence type="ECO:0000256" key="8">
    <source>
        <dbReference type="PIRSR" id="PIRSR001549-1"/>
    </source>
</evidence>
<dbReference type="NCBIfam" id="NF008935">
    <property type="entry name" value="PRK12292.1-1"/>
    <property type="match status" value="1"/>
</dbReference>
<evidence type="ECO:0000256" key="4">
    <source>
        <dbReference type="ARBA" id="ARBA00020397"/>
    </source>
</evidence>
<keyword evidence="9" id="KW-0328">Glycosyltransferase</keyword>
<dbReference type="OrthoDB" id="9769617at2"/>